<sequence length="226" mass="26072">MPSIVVFEYQGTSTPRISFTGVSRRWKSFLQIRYEGLDNSSWLLKLKAFLMRLNGSEVYVTLPLGPLEFFDLSESSKDFTLSEAVEIAEFFVEIETRDCYWFPFESSTFAVLDGIFRVCRPRLMKTNLSRAATGITEVMYEMLVLKSNAYYYCQFPRINSTIWQSSLKGVTDVTILYDGSPKQLRRNTPKDIFLRFLKNRGCGISFASTWNRELATTLVRGNQLKS</sequence>
<reference evidence="1" key="1">
    <citation type="submission" date="2023-03" db="EMBL/GenBank/DDBJ databases">
        <authorList>
            <person name="Julca I."/>
        </authorList>
    </citation>
    <scope>NUCLEOTIDE SEQUENCE</scope>
</reference>
<organism evidence="1 2">
    <name type="scientific">Oldenlandia corymbosa var. corymbosa</name>
    <dbReference type="NCBI Taxonomy" id="529605"/>
    <lineage>
        <taxon>Eukaryota</taxon>
        <taxon>Viridiplantae</taxon>
        <taxon>Streptophyta</taxon>
        <taxon>Embryophyta</taxon>
        <taxon>Tracheophyta</taxon>
        <taxon>Spermatophyta</taxon>
        <taxon>Magnoliopsida</taxon>
        <taxon>eudicotyledons</taxon>
        <taxon>Gunneridae</taxon>
        <taxon>Pentapetalae</taxon>
        <taxon>asterids</taxon>
        <taxon>lamiids</taxon>
        <taxon>Gentianales</taxon>
        <taxon>Rubiaceae</taxon>
        <taxon>Rubioideae</taxon>
        <taxon>Spermacoceae</taxon>
        <taxon>Hedyotis-Oldenlandia complex</taxon>
        <taxon>Oldenlandia</taxon>
    </lineage>
</organism>
<dbReference type="Proteomes" id="UP001161247">
    <property type="component" value="Chromosome 9"/>
</dbReference>
<dbReference type="AlphaFoldDB" id="A0AAV1EC70"/>
<proteinExistence type="predicted"/>
<keyword evidence="2" id="KW-1185">Reference proteome</keyword>
<protein>
    <submittedName>
        <fullName evidence="1">OLC1v1018712C1</fullName>
    </submittedName>
</protein>
<accession>A0AAV1EC70</accession>
<evidence type="ECO:0000313" key="2">
    <source>
        <dbReference type="Proteomes" id="UP001161247"/>
    </source>
</evidence>
<name>A0AAV1EC70_OLDCO</name>
<dbReference type="EMBL" id="OX459126">
    <property type="protein sequence ID" value="CAI9117336.1"/>
    <property type="molecule type" value="Genomic_DNA"/>
</dbReference>
<evidence type="ECO:0000313" key="1">
    <source>
        <dbReference type="EMBL" id="CAI9117336.1"/>
    </source>
</evidence>
<gene>
    <name evidence="1" type="ORF">OLC1_LOCUS23412</name>
</gene>